<dbReference type="Proteomes" id="UP001229486">
    <property type="component" value="Unassembled WGS sequence"/>
</dbReference>
<protein>
    <recommendedName>
        <fullName evidence="3">Riboflavin biosynthesis intermediates N-glycosidase</fullName>
    </recommendedName>
</protein>
<evidence type="ECO:0000313" key="2">
    <source>
        <dbReference type="Proteomes" id="UP001229486"/>
    </source>
</evidence>
<evidence type="ECO:0008006" key="3">
    <source>
        <dbReference type="Google" id="ProtNLM"/>
    </source>
</evidence>
<organism evidence="1 2">
    <name type="scientific">Paraburkholderia caledonica</name>
    <dbReference type="NCBI Taxonomy" id="134536"/>
    <lineage>
        <taxon>Bacteria</taxon>
        <taxon>Pseudomonadati</taxon>
        <taxon>Pseudomonadota</taxon>
        <taxon>Betaproteobacteria</taxon>
        <taxon>Burkholderiales</taxon>
        <taxon>Burkholderiaceae</taxon>
        <taxon>Paraburkholderia</taxon>
    </lineage>
</organism>
<accession>A0AB73INV0</accession>
<evidence type="ECO:0000313" key="1">
    <source>
        <dbReference type="EMBL" id="MDP9651681.1"/>
    </source>
</evidence>
<name>A0AB73INV0_9BURK</name>
<proteinExistence type="predicted"/>
<dbReference type="RefSeq" id="WP_392396235.1">
    <property type="nucleotide sequence ID" value="NZ_JAURTK010000026.1"/>
</dbReference>
<comment type="caution">
    <text evidence="1">The sequence shown here is derived from an EMBL/GenBank/DDBJ whole genome shotgun (WGS) entry which is preliminary data.</text>
</comment>
<sequence>MQTVAILFARKDSVYKTLPGCDVWDIERDARNWQGGSPLVAHPPCRAWGRLAHMAKPRPDEKDLARFAVAMIRQYGGVLEHPSASRLWQDQQLGTIGAPDAFGGWTLPIHQHWFGHLAEKSTLLYIVGCSPADMPAIPMKLGKAEYVVASSLHRKGSTRRTRPEIPDSAREHTPIELAKWLCEVARRCSTVEA</sequence>
<dbReference type="EMBL" id="JAURTK010000026">
    <property type="protein sequence ID" value="MDP9651681.1"/>
    <property type="molecule type" value="Genomic_DNA"/>
</dbReference>
<reference evidence="1" key="1">
    <citation type="submission" date="2023-07" db="EMBL/GenBank/DDBJ databases">
        <title>Sorghum-associated microbial communities from plants grown in Nebraska, USA.</title>
        <authorList>
            <person name="Schachtman D."/>
        </authorList>
    </citation>
    <scope>NUCLEOTIDE SEQUENCE</scope>
    <source>
        <strain evidence="1">DS1061</strain>
    </source>
</reference>
<dbReference type="AlphaFoldDB" id="A0AB73INV0"/>
<gene>
    <name evidence="1" type="ORF">J2793_007156</name>
</gene>